<comment type="caution">
    <text evidence="1">The sequence shown here is derived from an EMBL/GenBank/DDBJ whole genome shotgun (WGS) entry which is preliminary data.</text>
</comment>
<evidence type="ECO:0000313" key="1">
    <source>
        <dbReference type="EMBL" id="GFR31796.1"/>
    </source>
</evidence>
<proteinExistence type="predicted"/>
<dbReference type="OrthoDB" id="6424173at2759"/>
<evidence type="ECO:0000313" key="2">
    <source>
        <dbReference type="Proteomes" id="UP000887116"/>
    </source>
</evidence>
<organism evidence="1 2">
    <name type="scientific">Trichonephila clavata</name>
    <name type="common">Joro spider</name>
    <name type="synonym">Nephila clavata</name>
    <dbReference type="NCBI Taxonomy" id="2740835"/>
    <lineage>
        <taxon>Eukaryota</taxon>
        <taxon>Metazoa</taxon>
        <taxon>Ecdysozoa</taxon>
        <taxon>Arthropoda</taxon>
        <taxon>Chelicerata</taxon>
        <taxon>Arachnida</taxon>
        <taxon>Araneae</taxon>
        <taxon>Araneomorphae</taxon>
        <taxon>Entelegynae</taxon>
        <taxon>Araneoidea</taxon>
        <taxon>Nephilidae</taxon>
        <taxon>Trichonephila</taxon>
    </lineage>
</organism>
<reference evidence="1" key="1">
    <citation type="submission" date="2020-07" db="EMBL/GenBank/DDBJ databases">
        <title>Multicomponent nature underlies the extraordinary mechanical properties of spider dragline silk.</title>
        <authorList>
            <person name="Kono N."/>
            <person name="Nakamura H."/>
            <person name="Mori M."/>
            <person name="Yoshida Y."/>
            <person name="Ohtoshi R."/>
            <person name="Malay A.D."/>
            <person name="Moran D.A.P."/>
            <person name="Tomita M."/>
            <person name="Numata K."/>
            <person name="Arakawa K."/>
        </authorList>
    </citation>
    <scope>NUCLEOTIDE SEQUENCE</scope>
</reference>
<dbReference type="AlphaFoldDB" id="A0A8X6M2K2"/>
<dbReference type="Proteomes" id="UP000887116">
    <property type="component" value="Unassembled WGS sequence"/>
</dbReference>
<protein>
    <submittedName>
        <fullName evidence="1">Uncharacterized protein</fullName>
    </submittedName>
</protein>
<name>A0A8X6M2K2_TRICU</name>
<accession>A0A8X6M2K2</accession>
<keyword evidence="2" id="KW-1185">Reference proteome</keyword>
<gene>
    <name evidence="1" type="primary">AVEN_54413_1</name>
    <name evidence="1" type="ORF">TNCT_194551</name>
</gene>
<sequence length="245" mass="28703">MMSYVFGLSPLEHWYFFKNIQRTVPSIMLCLLLLSMISNAVGTGPSYYPLIIPIRTSGPPKHTTHVVTHPVIRTQVVVLNDDDHHHNRNHHDLLLNHQDNEYRNQILNQESRIPHLSQENKYSIPVEESSWKPIQGFPTGYLPLKYLSEDVHKVSDVVRKVMRHSERDDDEEANLILPVGIKKLHNPQLRLPRRKPFKSRYSNLLSEGRHTRGRVVYDAQPNQKNIFPRNKHFSFENVRCHCQIM</sequence>
<dbReference type="EMBL" id="BMAO01019639">
    <property type="protein sequence ID" value="GFR31796.1"/>
    <property type="molecule type" value="Genomic_DNA"/>
</dbReference>